<evidence type="ECO:0000313" key="3">
    <source>
        <dbReference type="Proteomes" id="UP000186922"/>
    </source>
</evidence>
<proteinExistence type="predicted"/>
<comment type="caution">
    <text evidence="2">The sequence shown here is derived from an EMBL/GenBank/DDBJ whole genome shotgun (WGS) entry which is preliminary data.</text>
</comment>
<dbReference type="EMBL" id="BDGG01000003">
    <property type="protein sequence ID" value="GAU95452.1"/>
    <property type="molecule type" value="Genomic_DNA"/>
</dbReference>
<evidence type="ECO:0000313" key="2">
    <source>
        <dbReference type="EMBL" id="GAU95452.1"/>
    </source>
</evidence>
<name>A0A1D1V5Y1_RAMVA</name>
<organism evidence="2 3">
    <name type="scientific">Ramazzottius varieornatus</name>
    <name type="common">Water bear</name>
    <name type="synonym">Tardigrade</name>
    <dbReference type="NCBI Taxonomy" id="947166"/>
    <lineage>
        <taxon>Eukaryota</taxon>
        <taxon>Metazoa</taxon>
        <taxon>Ecdysozoa</taxon>
        <taxon>Tardigrada</taxon>
        <taxon>Eutardigrada</taxon>
        <taxon>Parachela</taxon>
        <taxon>Hypsibioidea</taxon>
        <taxon>Ramazzottiidae</taxon>
        <taxon>Ramazzottius</taxon>
    </lineage>
</organism>
<evidence type="ECO:0000256" key="1">
    <source>
        <dbReference type="SAM" id="MobiDB-lite"/>
    </source>
</evidence>
<dbReference type="AlphaFoldDB" id="A0A1D1V5Y1"/>
<feature type="region of interest" description="Disordered" evidence="1">
    <location>
        <begin position="1"/>
        <end position="26"/>
    </location>
</feature>
<gene>
    <name evidence="2" type="primary">RvY_07067-1</name>
    <name evidence="2" type="synonym">RvY_07067.1</name>
    <name evidence="2" type="ORF">RvY_07067</name>
</gene>
<accession>A0A1D1V5Y1</accession>
<sequence length="74" mass="8482">MAGNTLQRAGFLLQEQPRKSKAMTRESMRITHSPAKLQTVPGLPQDQIRIEDKKPLFTSKCQDPLQIEEFSKQE</sequence>
<protein>
    <submittedName>
        <fullName evidence="2">Uncharacterized protein</fullName>
    </submittedName>
</protein>
<dbReference type="Proteomes" id="UP000186922">
    <property type="component" value="Unassembled WGS sequence"/>
</dbReference>
<keyword evidence="3" id="KW-1185">Reference proteome</keyword>
<reference evidence="2 3" key="1">
    <citation type="journal article" date="2016" name="Nat. Commun.">
        <title>Extremotolerant tardigrade genome and improved radiotolerance of human cultured cells by tardigrade-unique protein.</title>
        <authorList>
            <person name="Hashimoto T."/>
            <person name="Horikawa D.D."/>
            <person name="Saito Y."/>
            <person name="Kuwahara H."/>
            <person name="Kozuka-Hata H."/>
            <person name="Shin-I T."/>
            <person name="Minakuchi Y."/>
            <person name="Ohishi K."/>
            <person name="Motoyama A."/>
            <person name="Aizu T."/>
            <person name="Enomoto A."/>
            <person name="Kondo K."/>
            <person name="Tanaka S."/>
            <person name="Hara Y."/>
            <person name="Koshikawa S."/>
            <person name="Sagara H."/>
            <person name="Miura T."/>
            <person name="Yokobori S."/>
            <person name="Miyagawa K."/>
            <person name="Suzuki Y."/>
            <person name="Kubo T."/>
            <person name="Oyama M."/>
            <person name="Kohara Y."/>
            <person name="Fujiyama A."/>
            <person name="Arakawa K."/>
            <person name="Katayama T."/>
            <person name="Toyoda A."/>
            <person name="Kunieda T."/>
        </authorList>
    </citation>
    <scope>NUCLEOTIDE SEQUENCE [LARGE SCALE GENOMIC DNA]</scope>
    <source>
        <strain evidence="2 3">YOKOZUNA-1</strain>
    </source>
</reference>